<organism evidence="1 2">
    <name type="scientific">Mycoavidus cysteinexigens</name>
    <dbReference type="NCBI Taxonomy" id="1553431"/>
    <lineage>
        <taxon>Bacteria</taxon>
        <taxon>Pseudomonadati</taxon>
        <taxon>Pseudomonadota</taxon>
        <taxon>Betaproteobacteria</taxon>
        <taxon>Burkholderiales</taxon>
        <taxon>Burkholderiaceae</taxon>
        <taxon>Mycoavidus</taxon>
    </lineage>
</organism>
<evidence type="ECO:0000313" key="1">
    <source>
        <dbReference type="EMBL" id="BBE09630.1"/>
    </source>
</evidence>
<gene>
    <name evidence="1" type="ORF">MCB1EB_1469</name>
</gene>
<dbReference type="KEGG" id="mcys:MCB1EB_1469"/>
<accession>A0A2Z6EVY8</accession>
<dbReference type="RefSeq" id="WP_126353959.1">
    <property type="nucleotide sequence ID" value="NZ_AP018150.1"/>
</dbReference>
<proteinExistence type="predicted"/>
<reference evidence="1 2" key="1">
    <citation type="journal article" date="2018" name="Microbes Environ.">
        <title>Comparative Genomic Insights into Endofungal Lifestyles of Two Bacterial Endosymbionts, Mycoavidus cysteinexigens and Burkholderia rhizoxinica.</title>
        <authorList>
            <person name="Sharmin D."/>
            <person name="Guo Y."/>
            <person name="Nishizawa T."/>
            <person name="Ohshima S."/>
            <person name="Sato Y."/>
            <person name="Takashima Y."/>
            <person name="Narisawa K."/>
            <person name="Ohta H."/>
        </authorList>
    </citation>
    <scope>NUCLEOTIDE SEQUENCE [LARGE SCALE GENOMIC DNA]</scope>
    <source>
        <strain evidence="1 2">B1-EB</strain>
    </source>
</reference>
<dbReference type="Proteomes" id="UP000282597">
    <property type="component" value="Chromosome"/>
</dbReference>
<name>A0A2Z6EVY8_9BURK</name>
<evidence type="ECO:0000313" key="2">
    <source>
        <dbReference type="Proteomes" id="UP000282597"/>
    </source>
</evidence>
<sequence length="100" mass="11765">MNEWRKEMTTYKYIVDKRWGFEDADCLESSWGEEDAEYVAREVAGNYYSESEGTWEWNESISIQIFKEDGTSLGVFEVGYDLEPQFWVSEEESAQRSSLC</sequence>
<dbReference type="AlphaFoldDB" id="A0A2Z6EVY8"/>
<dbReference type="EMBL" id="AP018150">
    <property type="protein sequence ID" value="BBE09630.1"/>
    <property type="molecule type" value="Genomic_DNA"/>
</dbReference>
<keyword evidence="2" id="KW-1185">Reference proteome</keyword>
<protein>
    <submittedName>
        <fullName evidence="1">Uncharacterized protein</fullName>
    </submittedName>
</protein>